<keyword evidence="4 7" id="KW-0808">Transferase</keyword>
<dbReference type="GO" id="GO:0006048">
    <property type="term" value="P:UDP-N-acetylglucosamine biosynthetic process"/>
    <property type="evidence" value="ECO:0007669"/>
    <property type="project" value="UniProtKB-UniRule"/>
</dbReference>
<evidence type="ECO:0000313" key="8">
    <source>
        <dbReference type="Proteomes" id="UP000597762"/>
    </source>
</evidence>
<dbReference type="InterPro" id="IPR000182">
    <property type="entry name" value="GNAT_dom"/>
</dbReference>
<keyword evidence="5" id="KW-0472">Membrane</keyword>
<dbReference type="EMBL" id="CAHIKZ030002274">
    <property type="protein sequence ID" value="CAE1284092.1"/>
    <property type="molecule type" value="Genomic_DNA"/>
</dbReference>
<evidence type="ECO:0000259" key="6">
    <source>
        <dbReference type="Pfam" id="PF00583"/>
    </source>
</evidence>
<evidence type="ECO:0000256" key="2">
    <source>
        <dbReference type="ARBA" id="ARBA00006048"/>
    </source>
</evidence>
<dbReference type="AlphaFoldDB" id="A0A812CVR5"/>
<comment type="catalytic activity">
    <reaction evidence="3 4">
        <text>D-glucosamine 6-phosphate + acetyl-CoA = N-acetyl-D-glucosamine 6-phosphate + CoA + H(+)</text>
        <dbReference type="Rhea" id="RHEA:10292"/>
        <dbReference type="ChEBI" id="CHEBI:15378"/>
        <dbReference type="ChEBI" id="CHEBI:57287"/>
        <dbReference type="ChEBI" id="CHEBI:57288"/>
        <dbReference type="ChEBI" id="CHEBI:57513"/>
        <dbReference type="ChEBI" id="CHEBI:58725"/>
        <dbReference type="EC" id="2.3.1.4"/>
    </reaction>
</comment>
<evidence type="ECO:0000256" key="1">
    <source>
        <dbReference type="ARBA" id="ARBA00004832"/>
    </source>
</evidence>
<keyword evidence="4 7" id="KW-0012">Acyltransferase</keyword>
<dbReference type="EC" id="2.3.1.4" evidence="4"/>
<dbReference type="SUPFAM" id="SSF55729">
    <property type="entry name" value="Acyl-CoA N-acyltransferases (Nat)"/>
    <property type="match status" value="1"/>
</dbReference>
<keyword evidence="5" id="KW-0812">Transmembrane</keyword>
<dbReference type="InterPro" id="IPR016181">
    <property type="entry name" value="Acyl_CoA_acyltransferase"/>
</dbReference>
<evidence type="ECO:0000313" key="7">
    <source>
        <dbReference type="EMBL" id="CAE1284092.1"/>
    </source>
</evidence>
<comment type="caution">
    <text evidence="7">The sequence shown here is derived from an EMBL/GenBank/DDBJ whole genome shotgun (WGS) entry which is preliminary data.</text>
</comment>
<dbReference type="Proteomes" id="UP000597762">
    <property type="component" value="Unassembled WGS sequence"/>
</dbReference>
<dbReference type="Gene3D" id="3.40.630.30">
    <property type="match status" value="1"/>
</dbReference>
<proteinExistence type="inferred from homology"/>
<keyword evidence="5" id="KW-1133">Transmembrane helix</keyword>
<dbReference type="PANTHER" id="PTHR13355">
    <property type="entry name" value="GLUCOSAMINE 6-PHOSPHATE N-ACETYLTRANSFERASE"/>
    <property type="match status" value="1"/>
</dbReference>
<evidence type="ECO:0000256" key="3">
    <source>
        <dbReference type="ARBA" id="ARBA00048964"/>
    </source>
</evidence>
<dbReference type="Pfam" id="PF00583">
    <property type="entry name" value="Acetyltransf_1"/>
    <property type="match status" value="1"/>
</dbReference>
<gene>
    <name evidence="7" type="ORF">SPHA_44470</name>
</gene>
<name>A0A812CVR5_ACAPH</name>
<protein>
    <recommendedName>
        <fullName evidence="4">Glucosamine 6-phosphate N-acetyltransferase</fullName>
        <ecNumber evidence="4">2.3.1.4</ecNumber>
    </recommendedName>
</protein>
<dbReference type="UniPathway" id="UPA00113">
    <property type="reaction ID" value="UER00529"/>
</dbReference>
<reference evidence="7" key="1">
    <citation type="submission" date="2021-01" db="EMBL/GenBank/DDBJ databases">
        <authorList>
            <person name="Li R."/>
            <person name="Bekaert M."/>
        </authorList>
    </citation>
    <scope>NUCLEOTIDE SEQUENCE</scope>
    <source>
        <strain evidence="7">Farmed</strain>
    </source>
</reference>
<feature type="domain" description="N-acetyltransferase" evidence="6">
    <location>
        <begin position="74"/>
        <end position="154"/>
    </location>
</feature>
<dbReference type="PANTHER" id="PTHR13355:SF11">
    <property type="entry name" value="GLUCOSAMINE 6-PHOSPHATE N-ACETYLTRANSFERASE"/>
    <property type="match status" value="1"/>
</dbReference>
<comment type="pathway">
    <text evidence="1 4">Nucleotide-sugar biosynthesis; UDP-N-acetyl-alpha-D-glucosamine biosynthesis; N-acetyl-alpha-D-glucosamine 1-phosphate from alpha-D-glucosamine 6-phosphate (route I): step 1/2.</text>
</comment>
<evidence type="ECO:0000256" key="5">
    <source>
        <dbReference type="SAM" id="Phobius"/>
    </source>
</evidence>
<keyword evidence="8" id="KW-1185">Reference proteome</keyword>
<sequence>MNNIQNGIDVPLFDSILLEDLDITNFIGSINLKSLQKCFKVRPLYQSDYEKGYINLLSQLTTVGDISFEQFSARFNAMKSCPDTYYITVIEDLTTKQVIGTATLVIEQKFIHSASSRGRIEDVVVSNEYRGQQLGKLLLGILVYFLFSFQAYYILSVNNLSM</sequence>
<dbReference type="CDD" id="cd04301">
    <property type="entry name" value="NAT_SF"/>
    <property type="match status" value="1"/>
</dbReference>
<feature type="transmembrane region" description="Helical" evidence="5">
    <location>
        <begin position="137"/>
        <end position="155"/>
    </location>
</feature>
<organism evidence="7 8">
    <name type="scientific">Acanthosepion pharaonis</name>
    <name type="common">Pharaoh cuttlefish</name>
    <name type="synonym">Sepia pharaonis</name>
    <dbReference type="NCBI Taxonomy" id="158019"/>
    <lineage>
        <taxon>Eukaryota</taxon>
        <taxon>Metazoa</taxon>
        <taxon>Spiralia</taxon>
        <taxon>Lophotrochozoa</taxon>
        <taxon>Mollusca</taxon>
        <taxon>Cephalopoda</taxon>
        <taxon>Coleoidea</taxon>
        <taxon>Decapodiformes</taxon>
        <taxon>Sepiida</taxon>
        <taxon>Sepiina</taxon>
        <taxon>Sepiidae</taxon>
        <taxon>Acanthosepion</taxon>
    </lineage>
</organism>
<accession>A0A812CVR5</accession>
<dbReference type="OrthoDB" id="10039976at2759"/>
<evidence type="ECO:0000256" key="4">
    <source>
        <dbReference type="RuleBase" id="RU365086"/>
    </source>
</evidence>
<comment type="similarity">
    <text evidence="2 4">Belongs to the acetyltransferase family. GNA1 subfamily.</text>
</comment>
<dbReference type="InterPro" id="IPR039143">
    <property type="entry name" value="GNPNAT1-like"/>
</dbReference>
<dbReference type="GO" id="GO:0004343">
    <property type="term" value="F:glucosamine 6-phosphate N-acetyltransferase activity"/>
    <property type="evidence" value="ECO:0007669"/>
    <property type="project" value="UniProtKB-UniRule"/>
</dbReference>